<feature type="transmembrane region" description="Helical" evidence="8">
    <location>
        <begin position="376"/>
        <end position="401"/>
    </location>
</feature>
<evidence type="ECO:0000256" key="2">
    <source>
        <dbReference type="ARBA" id="ARBA00010992"/>
    </source>
</evidence>
<keyword evidence="11" id="KW-1185">Reference proteome</keyword>
<feature type="transmembrane region" description="Helical" evidence="8">
    <location>
        <begin position="79"/>
        <end position="97"/>
    </location>
</feature>
<feature type="transmembrane region" description="Helical" evidence="8">
    <location>
        <begin position="7"/>
        <end position="30"/>
    </location>
</feature>
<dbReference type="PRINTS" id="PR00171">
    <property type="entry name" value="SUGRTRNSPORT"/>
</dbReference>
<keyword evidence="6 8" id="KW-0472">Membrane</keyword>
<evidence type="ECO:0000256" key="7">
    <source>
        <dbReference type="RuleBase" id="RU003346"/>
    </source>
</evidence>
<dbReference type="SUPFAM" id="SSF103473">
    <property type="entry name" value="MFS general substrate transporter"/>
    <property type="match status" value="1"/>
</dbReference>
<dbReference type="InterPro" id="IPR020846">
    <property type="entry name" value="MFS_dom"/>
</dbReference>
<feature type="transmembrane region" description="Helical" evidence="8">
    <location>
        <begin position="346"/>
        <end position="364"/>
    </location>
</feature>
<evidence type="ECO:0000313" key="11">
    <source>
        <dbReference type="Proteomes" id="UP000319257"/>
    </source>
</evidence>
<proteinExistence type="inferred from homology"/>
<gene>
    <name evidence="10" type="ORF">E0L32_006360</name>
</gene>
<name>A0A507B995_9PEZI</name>
<feature type="transmembrane region" description="Helical" evidence="8">
    <location>
        <begin position="50"/>
        <end position="67"/>
    </location>
</feature>
<feature type="transmembrane region" description="Helical" evidence="8">
    <location>
        <begin position="103"/>
        <end position="122"/>
    </location>
</feature>
<keyword evidence="4 8" id="KW-0812">Transmembrane</keyword>
<dbReference type="Gene3D" id="1.20.1250.20">
    <property type="entry name" value="MFS general substrate transporter like domains"/>
    <property type="match status" value="1"/>
</dbReference>
<sequence>MPLKPRVYQFLVGVFASMGSVLFGYDLGVIAEVVASESYHTLFHPNEDQTGVVVSLFTGGAFFGAFFAGPSGDWFGRRYTIVLGSLIFILGGCLQTAAQSLAYLWAGRCLAGVGVGFLTMIIRDSFIHQGLTHKIPHRAAVYQGEIAHPDIRGRVTALQQFCLGIGALVAGWISYGTFRLHGSAQWRIPLGIQLVPAVVLAALILFFPESPRWLIDHGHSEKGLRTLARLHANGNVDDAWVRAEYAQIQESITFEHENEAKSYKELFTNISSFRRLFIACALQASVQMTGVSAVQYYSVAIFGQIGIDPDSALKYQAINNVLALVAQAMCMLFVDRLGRRRPLIAGNLFNCLTFIIATVLITQFPPDTKQSGSAGWGFIIVTWLYNISFSATCGPLSWIIPAEIFDTHTRSKGVSIATMTSFAFNTMIGQVTDKAIRRVGWRYYLLFVVCNATNALFFWAFLPETKRLPLEEMNYLFTNAPWIVPGSDRAKYSAGMAADIERRAGELREKGAHEELAEGH</sequence>
<reference evidence="10 11" key="1">
    <citation type="submission" date="2019-06" db="EMBL/GenBank/DDBJ databases">
        <title>Draft genome sequence of the filamentous fungus Phialemoniopsis curvata isolated from diesel fuel.</title>
        <authorList>
            <person name="Varaljay V.A."/>
            <person name="Lyon W.J."/>
            <person name="Crouch A.L."/>
            <person name="Drake C.E."/>
            <person name="Hollomon J.M."/>
            <person name="Nadeau L.J."/>
            <person name="Nunn H.S."/>
            <person name="Stevenson B.S."/>
            <person name="Bojanowski C.L."/>
            <person name="Crookes-Goodson W.J."/>
        </authorList>
    </citation>
    <scope>NUCLEOTIDE SEQUENCE [LARGE SCALE GENOMIC DNA]</scope>
    <source>
        <strain evidence="10 11">D216</strain>
    </source>
</reference>
<dbReference type="GeneID" id="41973807"/>
<dbReference type="EMBL" id="SKBQ01000036">
    <property type="protein sequence ID" value="TPX13160.1"/>
    <property type="molecule type" value="Genomic_DNA"/>
</dbReference>
<accession>A0A507B995</accession>
<comment type="caution">
    <text evidence="10">The sequence shown here is derived from an EMBL/GenBank/DDBJ whole genome shotgun (WGS) entry which is preliminary data.</text>
</comment>
<dbReference type="PANTHER" id="PTHR48022">
    <property type="entry name" value="PLASTIDIC GLUCOSE TRANSPORTER 4"/>
    <property type="match status" value="1"/>
</dbReference>
<dbReference type="GO" id="GO:0005351">
    <property type="term" value="F:carbohydrate:proton symporter activity"/>
    <property type="evidence" value="ECO:0007669"/>
    <property type="project" value="TreeGrafter"/>
</dbReference>
<dbReference type="Proteomes" id="UP000319257">
    <property type="component" value="Unassembled WGS sequence"/>
</dbReference>
<dbReference type="NCBIfam" id="TIGR00879">
    <property type="entry name" value="SP"/>
    <property type="match status" value="1"/>
</dbReference>
<evidence type="ECO:0000259" key="9">
    <source>
        <dbReference type="PROSITE" id="PS50850"/>
    </source>
</evidence>
<keyword evidence="3 7" id="KW-0813">Transport</keyword>
<evidence type="ECO:0000256" key="1">
    <source>
        <dbReference type="ARBA" id="ARBA00004141"/>
    </source>
</evidence>
<feature type="transmembrane region" description="Helical" evidence="8">
    <location>
        <begin position="443"/>
        <end position="462"/>
    </location>
</feature>
<dbReference type="Pfam" id="PF00083">
    <property type="entry name" value="Sugar_tr"/>
    <property type="match status" value="2"/>
</dbReference>
<dbReference type="OrthoDB" id="6612291at2759"/>
<dbReference type="PANTHER" id="PTHR48022:SF37">
    <property type="entry name" value="MAJOR FACILITATOR SUPERFAMILY (MFS) PROFILE DOMAIN-CONTAINING PROTEIN-RELATED"/>
    <property type="match status" value="1"/>
</dbReference>
<feature type="transmembrane region" description="Helical" evidence="8">
    <location>
        <begin position="190"/>
        <end position="207"/>
    </location>
</feature>
<comment type="similarity">
    <text evidence="2 7">Belongs to the major facilitator superfamily. Sugar transporter (TC 2.A.1.1) family.</text>
</comment>
<evidence type="ECO:0000256" key="4">
    <source>
        <dbReference type="ARBA" id="ARBA00022692"/>
    </source>
</evidence>
<dbReference type="InterPro" id="IPR005828">
    <property type="entry name" value="MFS_sugar_transport-like"/>
</dbReference>
<dbReference type="RefSeq" id="XP_030994871.1">
    <property type="nucleotide sequence ID" value="XM_031140984.1"/>
</dbReference>
<dbReference type="InParanoid" id="A0A507B995"/>
<organism evidence="10 11">
    <name type="scientific">Thyridium curvatum</name>
    <dbReference type="NCBI Taxonomy" id="1093900"/>
    <lineage>
        <taxon>Eukaryota</taxon>
        <taxon>Fungi</taxon>
        <taxon>Dikarya</taxon>
        <taxon>Ascomycota</taxon>
        <taxon>Pezizomycotina</taxon>
        <taxon>Sordariomycetes</taxon>
        <taxon>Sordariomycetidae</taxon>
        <taxon>Thyridiales</taxon>
        <taxon>Thyridiaceae</taxon>
        <taxon>Thyridium</taxon>
    </lineage>
</organism>
<evidence type="ECO:0000256" key="8">
    <source>
        <dbReference type="SAM" id="Phobius"/>
    </source>
</evidence>
<evidence type="ECO:0000256" key="6">
    <source>
        <dbReference type="ARBA" id="ARBA00023136"/>
    </source>
</evidence>
<protein>
    <recommendedName>
        <fullName evidence="9">Major facilitator superfamily (MFS) profile domain-containing protein</fullName>
    </recommendedName>
</protein>
<dbReference type="InterPro" id="IPR036259">
    <property type="entry name" value="MFS_trans_sf"/>
</dbReference>
<evidence type="ECO:0000256" key="3">
    <source>
        <dbReference type="ARBA" id="ARBA00022448"/>
    </source>
</evidence>
<dbReference type="GO" id="GO:0016020">
    <property type="term" value="C:membrane"/>
    <property type="evidence" value="ECO:0007669"/>
    <property type="project" value="UniProtKB-SubCell"/>
</dbReference>
<evidence type="ECO:0000256" key="5">
    <source>
        <dbReference type="ARBA" id="ARBA00022989"/>
    </source>
</evidence>
<evidence type="ECO:0000313" key="10">
    <source>
        <dbReference type="EMBL" id="TPX13160.1"/>
    </source>
</evidence>
<keyword evidence="5 8" id="KW-1133">Transmembrane helix</keyword>
<feature type="domain" description="Major facilitator superfamily (MFS) profile" evidence="9">
    <location>
        <begin position="12"/>
        <end position="466"/>
    </location>
</feature>
<dbReference type="PROSITE" id="PS50850">
    <property type="entry name" value="MFS"/>
    <property type="match status" value="1"/>
</dbReference>
<feature type="transmembrane region" description="Helical" evidence="8">
    <location>
        <begin position="161"/>
        <end position="178"/>
    </location>
</feature>
<dbReference type="InterPro" id="IPR003663">
    <property type="entry name" value="Sugar/inositol_transpt"/>
</dbReference>
<dbReference type="AlphaFoldDB" id="A0A507B995"/>
<dbReference type="InterPro" id="IPR050360">
    <property type="entry name" value="MFS_Sugar_Transporters"/>
</dbReference>
<comment type="subcellular location">
    <subcellularLocation>
        <location evidence="1">Membrane</location>
        <topology evidence="1">Multi-pass membrane protein</topology>
    </subcellularLocation>
</comment>
<dbReference type="FunFam" id="1.20.1250.20:FF:000090">
    <property type="entry name" value="MFS sugar transporter, putative"/>
    <property type="match status" value="1"/>
</dbReference>